<dbReference type="InterPro" id="IPR001906">
    <property type="entry name" value="Terpene_synth_N"/>
</dbReference>
<feature type="domain" description="Terpene synthase N-terminal" evidence="4">
    <location>
        <begin position="29"/>
        <end position="192"/>
    </location>
</feature>
<dbReference type="InterPro" id="IPR036965">
    <property type="entry name" value="Terpene_synth_N_sf"/>
</dbReference>
<dbReference type="FunFam" id="1.10.600.10:FF:000007">
    <property type="entry name" value="Isoprene synthase, chloroplastic"/>
    <property type="match status" value="1"/>
</dbReference>
<reference evidence="6" key="1">
    <citation type="submission" date="2020-07" db="EMBL/GenBank/DDBJ databases">
        <title>Genome sequence and genetic diversity analysis of an under-domesticated orphan crop, white fonio (Digitaria exilis).</title>
        <authorList>
            <person name="Bennetzen J.L."/>
            <person name="Chen S."/>
            <person name="Ma X."/>
            <person name="Wang X."/>
            <person name="Yssel A.E.J."/>
            <person name="Chaluvadi S.R."/>
            <person name="Johnson M."/>
            <person name="Gangashetty P."/>
            <person name="Hamidou F."/>
            <person name="Sanogo M.D."/>
            <person name="Zwaenepoel A."/>
            <person name="Wallace J."/>
            <person name="Van De Peer Y."/>
            <person name="Van Deynze A."/>
        </authorList>
    </citation>
    <scope>NUCLEOTIDE SEQUENCE</scope>
    <source>
        <tissue evidence="6">Leaves</tissue>
    </source>
</reference>
<dbReference type="InterPro" id="IPR044814">
    <property type="entry name" value="Terpene_cyclase_plant_C1"/>
</dbReference>
<gene>
    <name evidence="6" type="ORF">HU200_051354</name>
</gene>
<dbReference type="AlphaFoldDB" id="A0A835E572"/>
<evidence type="ECO:0000259" key="5">
    <source>
        <dbReference type="Pfam" id="PF03936"/>
    </source>
</evidence>
<dbReference type="SFLD" id="SFLDS00005">
    <property type="entry name" value="Isoprenoid_Synthase_Type_I"/>
    <property type="match status" value="1"/>
</dbReference>
<dbReference type="SUPFAM" id="SSF48576">
    <property type="entry name" value="Terpenoid synthases"/>
    <property type="match status" value="1"/>
</dbReference>
<dbReference type="SUPFAM" id="SSF48239">
    <property type="entry name" value="Terpenoid cyclases/Protein prenyltransferases"/>
    <property type="match status" value="1"/>
</dbReference>
<dbReference type="SFLD" id="SFLDG01019">
    <property type="entry name" value="Terpene_Cyclase_Like_1_C_Termi"/>
    <property type="match status" value="1"/>
</dbReference>
<comment type="caution">
    <text evidence="6">The sequence shown here is derived from an EMBL/GenBank/DDBJ whole genome shotgun (WGS) entry which is preliminary data.</text>
</comment>
<sequence>MWNDFFVTYTPPVSQALTNSTMSVSALVPLQRSEEWMTERVNRLKEEVRMFEAGKAMSAADTLKLVDTLERLGIDDHFRKEIDVALARVHSDVDHGSSNDIHIVSLRFRLLRQHGLWVSADVFDKFTDATGGFSTSLVSDPRGLLSLYNAAHLAAPGEDEVLDEAIAFSRGHLEAMKGELGSPLAEQVSRALEIPLPRLPKRLETMRYVAEYEEEEGHQGVLLELARLDFNLLRSLHLKELKDLTLWWKHTYSTVKLSYARDRLVENYFWTCGVFHEAKYSRARMMFAKTAGLLSMMDDTYDVHATLEECCKLNEAIQRWDESAVAILPEYLHMFYIKLLTSFKEFQDRLGPGEKFRMAYTTKVVKSLSNYFLDEAKWSREKYAPSFDEHLQVSAMSSVFPAMAVVLLLGAGDDVAIKEAFEWAIGVPDVVSAGAEITRYLNDIASYKLGKNQEDVASSVECYAREHGVTVEDAAAAIAGMAERAWRRINGVSMGDVPVAVLPAAELVVNLARTMEVMYLGGRDAYTFGADLKGLIAALFLEPVPI</sequence>
<dbReference type="PANTHER" id="PTHR31225">
    <property type="entry name" value="OS04G0344100 PROTEIN-RELATED"/>
    <property type="match status" value="1"/>
</dbReference>
<dbReference type="GO" id="GO:0016102">
    <property type="term" value="P:diterpenoid biosynthetic process"/>
    <property type="evidence" value="ECO:0007669"/>
    <property type="project" value="InterPro"/>
</dbReference>
<dbReference type="PANTHER" id="PTHR31225:SF63">
    <property type="entry name" value="BETA-SELINENE SYNTHASE"/>
    <property type="match status" value="1"/>
</dbReference>
<dbReference type="InterPro" id="IPR008930">
    <property type="entry name" value="Terpenoid_cyclase/PrenylTrfase"/>
</dbReference>
<dbReference type="InterPro" id="IPR005630">
    <property type="entry name" value="Terpene_synthase_metal-bd"/>
</dbReference>
<evidence type="ECO:0000256" key="3">
    <source>
        <dbReference type="ARBA" id="ARBA00022723"/>
    </source>
</evidence>
<dbReference type="Proteomes" id="UP000636709">
    <property type="component" value="Unassembled WGS sequence"/>
</dbReference>
<comment type="cofactor">
    <cofactor evidence="2">
        <name>Mg(2+)</name>
        <dbReference type="ChEBI" id="CHEBI:18420"/>
    </cofactor>
</comment>
<evidence type="ECO:0000313" key="6">
    <source>
        <dbReference type="EMBL" id="KAF8669549.1"/>
    </source>
</evidence>
<organism evidence="6 7">
    <name type="scientific">Digitaria exilis</name>
    <dbReference type="NCBI Taxonomy" id="1010633"/>
    <lineage>
        <taxon>Eukaryota</taxon>
        <taxon>Viridiplantae</taxon>
        <taxon>Streptophyta</taxon>
        <taxon>Embryophyta</taxon>
        <taxon>Tracheophyta</taxon>
        <taxon>Spermatophyta</taxon>
        <taxon>Magnoliopsida</taxon>
        <taxon>Liliopsida</taxon>
        <taxon>Poales</taxon>
        <taxon>Poaceae</taxon>
        <taxon>PACMAD clade</taxon>
        <taxon>Panicoideae</taxon>
        <taxon>Panicodae</taxon>
        <taxon>Paniceae</taxon>
        <taxon>Anthephorinae</taxon>
        <taxon>Digitaria</taxon>
    </lineage>
</organism>
<keyword evidence="7" id="KW-1185">Reference proteome</keyword>
<dbReference type="Pfam" id="PF01397">
    <property type="entry name" value="Terpene_synth"/>
    <property type="match status" value="1"/>
</dbReference>
<proteinExistence type="predicted"/>
<dbReference type="OrthoDB" id="1877784at2759"/>
<name>A0A835E572_9POAL</name>
<dbReference type="CDD" id="cd00684">
    <property type="entry name" value="Terpene_cyclase_plant_C1"/>
    <property type="match status" value="1"/>
</dbReference>
<dbReference type="Gene3D" id="1.10.600.10">
    <property type="entry name" value="Farnesyl Diphosphate Synthase"/>
    <property type="match status" value="1"/>
</dbReference>
<dbReference type="Pfam" id="PF03936">
    <property type="entry name" value="Terpene_synth_C"/>
    <property type="match status" value="1"/>
</dbReference>
<dbReference type="InterPro" id="IPR034741">
    <property type="entry name" value="Terpene_cyclase-like_1_C"/>
</dbReference>
<accession>A0A835E572</accession>
<comment type="cofactor">
    <cofactor evidence="1">
        <name>Mn(2+)</name>
        <dbReference type="ChEBI" id="CHEBI:29035"/>
    </cofactor>
</comment>
<evidence type="ECO:0000313" key="7">
    <source>
        <dbReference type="Proteomes" id="UP000636709"/>
    </source>
</evidence>
<dbReference type="InterPro" id="IPR050148">
    <property type="entry name" value="Terpene_synthase-like"/>
</dbReference>
<dbReference type="Gene3D" id="1.50.10.130">
    <property type="entry name" value="Terpene synthase, N-terminal domain"/>
    <property type="match status" value="1"/>
</dbReference>
<protein>
    <submittedName>
        <fullName evidence="6">Uncharacterized protein</fullName>
    </submittedName>
</protein>
<dbReference type="InterPro" id="IPR008949">
    <property type="entry name" value="Isoprenoid_synthase_dom_sf"/>
</dbReference>
<evidence type="ECO:0000256" key="2">
    <source>
        <dbReference type="ARBA" id="ARBA00001946"/>
    </source>
</evidence>
<feature type="domain" description="Terpene synthase metal-binding" evidence="5">
    <location>
        <begin position="251"/>
        <end position="487"/>
    </location>
</feature>
<evidence type="ECO:0000259" key="4">
    <source>
        <dbReference type="Pfam" id="PF01397"/>
    </source>
</evidence>
<dbReference type="GO" id="GO:0010333">
    <property type="term" value="F:terpene synthase activity"/>
    <property type="evidence" value="ECO:0007669"/>
    <property type="project" value="InterPro"/>
</dbReference>
<dbReference type="EMBL" id="JACEFO010002270">
    <property type="protein sequence ID" value="KAF8669549.1"/>
    <property type="molecule type" value="Genomic_DNA"/>
</dbReference>
<keyword evidence="3" id="KW-0479">Metal-binding</keyword>
<evidence type="ECO:0000256" key="1">
    <source>
        <dbReference type="ARBA" id="ARBA00001936"/>
    </source>
</evidence>
<dbReference type="GO" id="GO:0000287">
    <property type="term" value="F:magnesium ion binding"/>
    <property type="evidence" value="ECO:0007669"/>
    <property type="project" value="InterPro"/>
</dbReference>